<feature type="domain" description="ATP-grasp" evidence="8">
    <location>
        <begin position="131"/>
        <end position="327"/>
    </location>
</feature>
<evidence type="ECO:0000256" key="3">
    <source>
        <dbReference type="ARBA" id="ARBA00022741"/>
    </source>
</evidence>
<dbReference type="InterPro" id="IPR005479">
    <property type="entry name" value="CPAse_ATP-bd"/>
</dbReference>
<dbReference type="Pfam" id="PF00364">
    <property type="entry name" value="Biotin_lipoyl"/>
    <property type="match status" value="1"/>
</dbReference>
<keyword evidence="3 6" id="KW-0547">Nucleotide-binding</keyword>
<dbReference type="InterPro" id="IPR005482">
    <property type="entry name" value="Biotin_COase_C"/>
</dbReference>
<dbReference type="PROSITE" id="PS50968">
    <property type="entry name" value="BIOTINYL_LIPOYL"/>
    <property type="match status" value="1"/>
</dbReference>
<keyword evidence="5" id="KW-0092">Biotin</keyword>
<evidence type="ECO:0000259" key="8">
    <source>
        <dbReference type="PROSITE" id="PS50975"/>
    </source>
</evidence>
<dbReference type="InterPro" id="IPR001882">
    <property type="entry name" value="Biotin_BS"/>
</dbReference>
<dbReference type="SUPFAM" id="SSF56059">
    <property type="entry name" value="Glutathione synthetase ATP-binding domain-like"/>
    <property type="match status" value="1"/>
</dbReference>
<evidence type="ECO:0000256" key="1">
    <source>
        <dbReference type="ARBA" id="ARBA00001953"/>
    </source>
</evidence>
<dbReference type="Pfam" id="PF00289">
    <property type="entry name" value="Biotin_carb_N"/>
    <property type="match status" value="1"/>
</dbReference>
<dbReference type="InterPro" id="IPR011054">
    <property type="entry name" value="Rudment_hybrid_motif"/>
</dbReference>
<sequence length="685" mass="72183">MTTQPEPSGTTPTTSGAISTVLVANRGEIARRVFAACRRRGITTVAVFSDADAGSPHVTDADAAVHLPGNAPGETYLRGDLIIEAAQRAGADAIHPGYGFLSENADFAEQVLSAGLTWIGPDPQAIRIMGSKVESKQRMADAGVPVLNRLDPAEVAQEHLPVLVKASSGGGGRGMRIVRSLAEIDDAVASASREAASAFGDPTVFVERYLESGHHVEVQIMADAHGTVWALGERECSLQRRHQKVIEEAPSPLVDRVGEQMRTALLDAGRNAAAAVGYRGAGTVEFLAMPDGSFFFLEMNTRLQVEHPVTECVTGTDLVGLQIEVAEGRQLIGDEPSPRGWSMEARLYAEDPGDDWRPQTGTVAALDLPGVTSHFAIPAHHGLRLDSGVEVGSVIGTHYDAMIAKVISFAPTRAEAARELASALRRGRVHGLATNRDLLVASLLHPEMLAGTADTSFYDRHDPTSLTADAALAPDLAALVASIADGARQRTERTVLGTVSGGFRNVPSIFQRRGFGHGDREIHVGYRIGHEGLEVETLPADVTSIELVEATAGSVVIDLDGVRRRFDVATIDDADGSGTQVAVDSPMGSLTLRVLPRFVDPAAQKPAGTLVAPMPGSIIGIAVEVGDEVTVGQPLLYLEAMKMEHEVAAPASGTVVEISVSTGQQVEQGATLAVVEDDSEGQDEA</sequence>
<feature type="domain" description="Biotin carboxylation" evidence="9">
    <location>
        <begin position="17"/>
        <end position="463"/>
    </location>
</feature>
<dbReference type="Proteomes" id="UP001382727">
    <property type="component" value="Chromosome"/>
</dbReference>
<keyword evidence="11" id="KW-1185">Reference proteome</keyword>
<dbReference type="SUPFAM" id="SSF51230">
    <property type="entry name" value="Single hybrid motif"/>
    <property type="match status" value="1"/>
</dbReference>
<dbReference type="CDD" id="cd06850">
    <property type="entry name" value="biotinyl_domain"/>
    <property type="match status" value="1"/>
</dbReference>
<dbReference type="Gene3D" id="3.30.470.20">
    <property type="entry name" value="ATP-grasp fold, B domain"/>
    <property type="match status" value="1"/>
</dbReference>
<dbReference type="InterPro" id="IPR011761">
    <property type="entry name" value="ATP-grasp"/>
</dbReference>
<evidence type="ECO:0000259" key="9">
    <source>
        <dbReference type="PROSITE" id="PS50979"/>
    </source>
</evidence>
<gene>
    <name evidence="10" type="ORF">V1351_05915</name>
</gene>
<dbReference type="InterPro" id="IPR011053">
    <property type="entry name" value="Single_hybrid_motif"/>
</dbReference>
<dbReference type="PANTHER" id="PTHR18866">
    <property type="entry name" value="CARBOXYLASE:PYRUVATE/ACETYL-COA/PROPIONYL-COA CARBOXYLASE"/>
    <property type="match status" value="1"/>
</dbReference>
<comment type="cofactor">
    <cofactor evidence="1">
        <name>biotin</name>
        <dbReference type="ChEBI" id="CHEBI:57586"/>
    </cofactor>
</comment>
<dbReference type="RefSeq" id="WP_338751658.1">
    <property type="nucleotide sequence ID" value="NZ_CP144913.1"/>
</dbReference>
<dbReference type="PROSITE" id="PS50979">
    <property type="entry name" value="BC"/>
    <property type="match status" value="1"/>
</dbReference>
<accession>A0ABZ2MKI8</accession>
<keyword evidence="2" id="KW-0436">Ligase</keyword>
<dbReference type="EMBL" id="CP144913">
    <property type="protein sequence ID" value="WXB77605.1"/>
    <property type="molecule type" value="Genomic_DNA"/>
</dbReference>
<organism evidence="10 11">
    <name type="scientific">Janibacter alittae</name>
    <dbReference type="NCBI Taxonomy" id="3115209"/>
    <lineage>
        <taxon>Bacteria</taxon>
        <taxon>Bacillati</taxon>
        <taxon>Actinomycetota</taxon>
        <taxon>Actinomycetes</taxon>
        <taxon>Micrococcales</taxon>
        <taxon>Intrasporangiaceae</taxon>
        <taxon>Janibacter</taxon>
    </lineage>
</organism>
<evidence type="ECO:0000259" key="7">
    <source>
        <dbReference type="PROSITE" id="PS50968"/>
    </source>
</evidence>
<dbReference type="SUPFAM" id="SSF51246">
    <property type="entry name" value="Rudiment single hybrid motif"/>
    <property type="match status" value="1"/>
</dbReference>
<evidence type="ECO:0000313" key="10">
    <source>
        <dbReference type="EMBL" id="WXB77605.1"/>
    </source>
</evidence>
<evidence type="ECO:0000313" key="11">
    <source>
        <dbReference type="Proteomes" id="UP001382727"/>
    </source>
</evidence>
<proteinExistence type="predicted"/>
<name>A0ABZ2MKI8_9MICO</name>
<dbReference type="InterPro" id="IPR000089">
    <property type="entry name" value="Biotin_lipoyl"/>
</dbReference>
<dbReference type="InterPro" id="IPR011764">
    <property type="entry name" value="Biotin_carboxylation_dom"/>
</dbReference>
<evidence type="ECO:0000256" key="4">
    <source>
        <dbReference type="ARBA" id="ARBA00022840"/>
    </source>
</evidence>
<feature type="domain" description="Lipoyl-binding" evidence="7">
    <location>
        <begin position="595"/>
        <end position="676"/>
    </location>
</feature>
<dbReference type="Gene3D" id="2.40.50.100">
    <property type="match status" value="1"/>
</dbReference>
<dbReference type="PROSITE" id="PS00867">
    <property type="entry name" value="CPSASE_2"/>
    <property type="match status" value="1"/>
</dbReference>
<dbReference type="Pfam" id="PF02786">
    <property type="entry name" value="CPSase_L_D2"/>
    <property type="match status" value="1"/>
</dbReference>
<dbReference type="InterPro" id="IPR005481">
    <property type="entry name" value="BC-like_N"/>
</dbReference>
<dbReference type="Pfam" id="PF02785">
    <property type="entry name" value="Biotin_carb_C"/>
    <property type="match status" value="1"/>
</dbReference>
<dbReference type="InterPro" id="IPR050856">
    <property type="entry name" value="Biotin_carboxylase_complex"/>
</dbReference>
<protein>
    <submittedName>
        <fullName evidence="10">Biotin carboxylase N-terminal domain-containing protein</fullName>
    </submittedName>
</protein>
<evidence type="ECO:0000256" key="6">
    <source>
        <dbReference type="PROSITE-ProRule" id="PRU00409"/>
    </source>
</evidence>
<reference evidence="10 11" key="1">
    <citation type="submission" date="2024-02" db="EMBL/GenBank/DDBJ databases">
        <title>Janibacter sp. nov., isolated from gut of marine sandworm.</title>
        <authorList>
            <person name="Kim B."/>
            <person name="Jun M.O."/>
            <person name="Shin N.-R."/>
        </authorList>
    </citation>
    <scope>NUCLEOTIDE SEQUENCE [LARGE SCALE GENOMIC DNA]</scope>
    <source>
        <strain evidence="10 11">A1S7</strain>
    </source>
</reference>
<dbReference type="SUPFAM" id="SSF52440">
    <property type="entry name" value="PreATP-grasp domain"/>
    <property type="match status" value="1"/>
</dbReference>
<keyword evidence="4 6" id="KW-0067">ATP-binding</keyword>
<dbReference type="SMART" id="SM00878">
    <property type="entry name" value="Biotin_carb_C"/>
    <property type="match status" value="1"/>
</dbReference>
<dbReference type="PANTHER" id="PTHR18866:SF126">
    <property type="entry name" value="BIOTIN CARBOXYLASE"/>
    <property type="match status" value="1"/>
</dbReference>
<evidence type="ECO:0000256" key="5">
    <source>
        <dbReference type="ARBA" id="ARBA00023267"/>
    </source>
</evidence>
<dbReference type="InterPro" id="IPR016185">
    <property type="entry name" value="PreATP-grasp_dom_sf"/>
</dbReference>
<dbReference type="PROSITE" id="PS00188">
    <property type="entry name" value="BIOTIN"/>
    <property type="match status" value="1"/>
</dbReference>
<dbReference type="PROSITE" id="PS50975">
    <property type="entry name" value="ATP_GRASP"/>
    <property type="match status" value="1"/>
</dbReference>
<evidence type="ECO:0000256" key="2">
    <source>
        <dbReference type="ARBA" id="ARBA00022598"/>
    </source>
</evidence>